<reference evidence="4 5" key="1">
    <citation type="submission" date="2020-02" db="EMBL/GenBank/DDBJ databases">
        <authorList>
            <person name="Kim Y.B."/>
            <person name="Roh S.W."/>
        </authorList>
    </citation>
    <scope>NUCLEOTIDE SEQUENCE [LARGE SCALE GENOMIC DNA]</scope>
    <source>
        <strain evidence="4 5">DSM 103574</strain>
    </source>
</reference>
<dbReference type="InterPro" id="IPR046865">
    <property type="entry name" value="FapA_b_solenoid"/>
</dbReference>
<feature type="compositionally biased region" description="Basic and acidic residues" evidence="2">
    <location>
        <begin position="120"/>
        <end position="135"/>
    </location>
</feature>
<dbReference type="PANTHER" id="PTHR38032:SF1">
    <property type="entry name" value="RNA-BINDING PROTEIN KHPB N-TERMINAL DOMAIN-CONTAINING PROTEIN"/>
    <property type="match status" value="1"/>
</dbReference>
<feature type="region of interest" description="Disordered" evidence="2">
    <location>
        <begin position="33"/>
        <end position="88"/>
    </location>
</feature>
<dbReference type="KEGG" id="abut:Ami103574_03330"/>
<dbReference type="InterPro" id="IPR046866">
    <property type="entry name" value="FapA_N"/>
</dbReference>
<keyword evidence="5" id="KW-1185">Reference proteome</keyword>
<sequence length="623" mass="68833">MDKATRKAKDKKDGLEWKMGNLYQKAVDALNRGKTVSEEEFVEKPPAQTQPSQVPPDPQVEQPPIQPVIQSASADPKPPKDEAKSMDGAAFSKHDAQNIPAPEELEEDLSQLKSLQDMDSQQKKPEASVPKLSEEEVFQRNRSTITFNLFFSADKMNAYIRAQNYQKGSDADNRIPTEVIYDLLKGKGVTFGIDHSGIEEYCKGRTFYKDFQAAIGSRPENGQNGTVEYLFSLDMTYAPKERDDGTVDYKELDLIRNVAVGDALCRVHQPTDGVDGMDVFGTLVKAQAGQSVEVNAGKGVELSEDGITYVASISGMVELNKGVLEVKDVYTINGDVGPATGNIRFGGAVVVKGSVLSDYAIYAGGDILINGYVESSILNSSGNIVIKNGISGTKKGLLKADGDVTVRFAEMARIVAGGSFRFDYCINCDVRVREDIIGKGKRASLLGGNYIAGRKIDVNVIGSDLNIPMDAQIIPNWQEVTNLKVKPEERLRENKELAHQFEQDYNALKRKFERIETDVARLARKNSMDTKEEAESKQKKVLVLMRQKAAIREQMSYIDEKREKLKRLSANEESMIVVRKIVHVGVRLTIGNAMMWVNDPTDHQTFINDQGLIEGHGITPGSV</sequence>
<dbReference type="InterPro" id="IPR005646">
    <property type="entry name" value="FapA"/>
</dbReference>
<evidence type="ECO:0000313" key="4">
    <source>
        <dbReference type="EMBL" id="QIB68406.1"/>
    </source>
</evidence>
<dbReference type="Pfam" id="PF03961">
    <property type="entry name" value="FapA"/>
    <property type="match status" value="1"/>
</dbReference>
<feature type="coiled-coil region" evidence="1">
    <location>
        <begin position="491"/>
        <end position="525"/>
    </location>
</feature>
<proteinExistence type="predicted"/>
<name>A0A858BWE8_9FIRM</name>
<feature type="compositionally biased region" description="Low complexity" evidence="2">
    <location>
        <begin position="59"/>
        <end position="70"/>
    </location>
</feature>
<accession>A0A858BWE8</accession>
<keyword evidence="1" id="KW-0175">Coiled coil</keyword>
<evidence type="ECO:0000256" key="1">
    <source>
        <dbReference type="SAM" id="Coils"/>
    </source>
</evidence>
<gene>
    <name evidence="4" type="ORF">Ami103574_03330</name>
</gene>
<dbReference type="EMBL" id="CP048649">
    <property type="protein sequence ID" value="QIB68406.1"/>
    <property type="molecule type" value="Genomic_DNA"/>
</dbReference>
<evidence type="ECO:0000256" key="2">
    <source>
        <dbReference type="SAM" id="MobiDB-lite"/>
    </source>
</evidence>
<dbReference type="RefSeq" id="WP_163065273.1">
    <property type="nucleotide sequence ID" value="NZ_CP048649.1"/>
</dbReference>
<protein>
    <submittedName>
        <fullName evidence="4">DUF342 domain-containing protein</fullName>
    </submittedName>
</protein>
<evidence type="ECO:0000313" key="5">
    <source>
        <dbReference type="Proteomes" id="UP000466848"/>
    </source>
</evidence>
<evidence type="ECO:0000259" key="3">
    <source>
        <dbReference type="Pfam" id="PF20250"/>
    </source>
</evidence>
<organism evidence="4 5">
    <name type="scientific">Aminipila butyrica</name>
    <dbReference type="NCBI Taxonomy" id="433296"/>
    <lineage>
        <taxon>Bacteria</taxon>
        <taxon>Bacillati</taxon>
        <taxon>Bacillota</taxon>
        <taxon>Clostridia</taxon>
        <taxon>Peptostreptococcales</taxon>
        <taxon>Anaerovoracaceae</taxon>
        <taxon>Aminipila</taxon>
    </lineage>
</organism>
<dbReference type="AlphaFoldDB" id="A0A858BWE8"/>
<feature type="domain" description="Flagellar Assembly Protein A N-terminal region" evidence="3">
    <location>
        <begin position="151"/>
        <end position="321"/>
    </location>
</feature>
<dbReference type="Proteomes" id="UP000466848">
    <property type="component" value="Chromosome"/>
</dbReference>
<feature type="region of interest" description="Disordered" evidence="2">
    <location>
        <begin position="116"/>
        <end position="135"/>
    </location>
</feature>
<dbReference type="PANTHER" id="PTHR38032">
    <property type="entry name" value="POLYMERASE-RELATED"/>
    <property type="match status" value="1"/>
</dbReference>
<dbReference type="Pfam" id="PF20250">
    <property type="entry name" value="FapA_N"/>
    <property type="match status" value="1"/>
</dbReference>